<evidence type="ECO:0000256" key="1">
    <source>
        <dbReference type="SAM" id="Phobius"/>
    </source>
</evidence>
<dbReference type="AlphaFoldDB" id="A0A6C0BG18"/>
<keyword evidence="1" id="KW-0472">Membrane</keyword>
<organism evidence="2">
    <name type="scientific">viral metagenome</name>
    <dbReference type="NCBI Taxonomy" id="1070528"/>
    <lineage>
        <taxon>unclassified sequences</taxon>
        <taxon>metagenomes</taxon>
        <taxon>organismal metagenomes</taxon>
    </lineage>
</organism>
<feature type="transmembrane region" description="Helical" evidence="1">
    <location>
        <begin position="6"/>
        <end position="24"/>
    </location>
</feature>
<keyword evidence="1" id="KW-0812">Transmembrane</keyword>
<name>A0A6C0BG18_9ZZZZ</name>
<protein>
    <submittedName>
        <fullName evidence="2">Uncharacterized protein</fullName>
    </submittedName>
</protein>
<feature type="transmembrane region" description="Helical" evidence="1">
    <location>
        <begin position="36"/>
        <end position="52"/>
    </location>
</feature>
<evidence type="ECO:0000313" key="2">
    <source>
        <dbReference type="EMBL" id="QHS90529.1"/>
    </source>
</evidence>
<accession>A0A6C0BG18</accession>
<keyword evidence="1" id="KW-1133">Transmembrane helix</keyword>
<reference evidence="2" key="1">
    <citation type="journal article" date="2020" name="Nature">
        <title>Giant virus diversity and host interactions through global metagenomics.</title>
        <authorList>
            <person name="Schulz F."/>
            <person name="Roux S."/>
            <person name="Paez-Espino D."/>
            <person name="Jungbluth S."/>
            <person name="Walsh D.A."/>
            <person name="Denef V.J."/>
            <person name="McMahon K.D."/>
            <person name="Konstantinidis K.T."/>
            <person name="Eloe-Fadrosh E.A."/>
            <person name="Kyrpides N.C."/>
            <person name="Woyke T."/>
        </authorList>
    </citation>
    <scope>NUCLEOTIDE SEQUENCE</scope>
    <source>
        <strain evidence="2">GVMAG-M-3300010354-11</strain>
    </source>
</reference>
<proteinExistence type="predicted"/>
<dbReference type="EMBL" id="MN739140">
    <property type="protein sequence ID" value="QHS90529.1"/>
    <property type="molecule type" value="Genomic_DNA"/>
</dbReference>
<sequence>MYNNMHIFVVSLFFLLLTYFIINIYSNKGIMGDTEFLITFVFLLYILWYVYYQHDTEGFQQENKEMLRERVRKSFFKFKKRIEKALPQLHKKMLVKKDTIVDYLKTHYPKLKNFLHNHKAWI</sequence>